<dbReference type="PANTHER" id="PTHR45527">
    <property type="entry name" value="NONRIBOSOMAL PEPTIDE SYNTHETASE"/>
    <property type="match status" value="1"/>
</dbReference>
<evidence type="ECO:0000313" key="4">
    <source>
        <dbReference type="EMBL" id="KAK8148804.1"/>
    </source>
</evidence>
<evidence type="ECO:0000256" key="2">
    <source>
        <dbReference type="ARBA" id="ARBA00022553"/>
    </source>
</evidence>
<gene>
    <name evidence="4" type="ORF">G3M48_009105</name>
</gene>
<dbReference type="Gene3D" id="3.40.50.12780">
    <property type="entry name" value="N-terminal domain of ligase-like"/>
    <property type="match status" value="1"/>
</dbReference>
<dbReference type="GO" id="GO:0005737">
    <property type="term" value="C:cytoplasm"/>
    <property type="evidence" value="ECO:0007669"/>
    <property type="project" value="TreeGrafter"/>
</dbReference>
<keyword evidence="1" id="KW-0596">Phosphopantetheine</keyword>
<sequence length="154" mass="16569">MSLLGNLGKKLGEAMTIREMDWANVWKWNAQVPEAAERCVHELIASTTTKQQPAADAIHAWDGTMTYGELDVWSSKLAGYLASQGVGMGSVVPLCFEKSVWTPVAMLAVIKAGAASVAMAEADEDVCTRAGDLVRDHQDGSLIFVGPKDTQVKF</sequence>
<dbReference type="GO" id="GO:0031177">
    <property type="term" value="F:phosphopantetheine binding"/>
    <property type="evidence" value="ECO:0007669"/>
    <property type="project" value="TreeGrafter"/>
</dbReference>
<proteinExistence type="predicted"/>
<dbReference type="GO" id="GO:0043041">
    <property type="term" value="P:amino acid activation for nonribosomal peptide biosynthetic process"/>
    <property type="evidence" value="ECO:0007669"/>
    <property type="project" value="TreeGrafter"/>
</dbReference>
<dbReference type="PANTHER" id="PTHR45527:SF1">
    <property type="entry name" value="FATTY ACID SYNTHASE"/>
    <property type="match status" value="1"/>
</dbReference>
<dbReference type="SUPFAM" id="SSF56801">
    <property type="entry name" value="Acetyl-CoA synthetase-like"/>
    <property type="match status" value="1"/>
</dbReference>
<dbReference type="EMBL" id="JAAHCF010000072">
    <property type="protein sequence ID" value="KAK8148804.1"/>
    <property type="molecule type" value="Genomic_DNA"/>
</dbReference>
<keyword evidence="5" id="KW-1185">Reference proteome</keyword>
<dbReference type="InterPro" id="IPR042099">
    <property type="entry name" value="ANL_N_sf"/>
</dbReference>
<dbReference type="GO" id="GO:0044550">
    <property type="term" value="P:secondary metabolite biosynthetic process"/>
    <property type="evidence" value="ECO:0007669"/>
    <property type="project" value="TreeGrafter"/>
</dbReference>
<accession>A0AAW0S3T2</accession>
<organism evidence="4 5">
    <name type="scientific">Beauveria asiatica</name>
    <dbReference type="NCBI Taxonomy" id="1069075"/>
    <lineage>
        <taxon>Eukaryota</taxon>
        <taxon>Fungi</taxon>
        <taxon>Dikarya</taxon>
        <taxon>Ascomycota</taxon>
        <taxon>Pezizomycotina</taxon>
        <taxon>Sordariomycetes</taxon>
        <taxon>Hypocreomycetidae</taxon>
        <taxon>Hypocreales</taxon>
        <taxon>Cordycipitaceae</taxon>
        <taxon>Beauveria</taxon>
    </lineage>
</organism>
<feature type="domain" description="AMP-dependent synthetase/ligase" evidence="3">
    <location>
        <begin position="49"/>
        <end position="119"/>
    </location>
</feature>
<dbReference type="Pfam" id="PF00501">
    <property type="entry name" value="AMP-binding"/>
    <property type="match status" value="1"/>
</dbReference>
<name>A0AAW0S3T2_9HYPO</name>
<dbReference type="Proteomes" id="UP001397290">
    <property type="component" value="Unassembled WGS sequence"/>
</dbReference>
<reference evidence="4 5" key="1">
    <citation type="submission" date="2020-02" db="EMBL/GenBank/DDBJ databases">
        <title>Comparative genomics of the hypocrealean fungal genus Beauvera.</title>
        <authorList>
            <person name="Showalter D.N."/>
            <person name="Bushley K.E."/>
            <person name="Rehner S.A."/>
        </authorList>
    </citation>
    <scope>NUCLEOTIDE SEQUENCE [LARGE SCALE GENOMIC DNA]</scope>
    <source>
        <strain evidence="4 5">ARSEF4384</strain>
    </source>
</reference>
<dbReference type="InterPro" id="IPR000873">
    <property type="entry name" value="AMP-dep_synth/lig_dom"/>
</dbReference>
<evidence type="ECO:0000256" key="1">
    <source>
        <dbReference type="ARBA" id="ARBA00022450"/>
    </source>
</evidence>
<keyword evidence="2" id="KW-0597">Phosphoprotein</keyword>
<evidence type="ECO:0000259" key="3">
    <source>
        <dbReference type="Pfam" id="PF00501"/>
    </source>
</evidence>
<evidence type="ECO:0000313" key="5">
    <source>
        <dbReference type="Proteomes" id="UP001397290"/>
    </source>
</evidence>
<comment type="caution">
    <text evidence="4">The sequence shown here is derived from an EMBL/GenBank/DDBJ whole genome shotgun (WGS) entry which is preliminary data.</text>
</comment>
<protein>
    <recommendedName>
        <fullName evidence="3">AMP-dependent synthetase/ligase domain-containing protein</fullName>
    </recommendedName>
</protein>
<dbReference type="AlphaFoldDB" id="A0AAW0S3T2"/>